<evidence type="ECO:0000313" key="6">
    <source>
        <dbReference type="Proteomes" id="UP001307889"/>
    </source>
</evidence>
<dbReference type="Gene3D" id="1.20.890.10">
    <property type="entry name" value="cAMP-dependent protein kinase regulatory subunit, dimerization-anchoring domain"/>
    <property type="match status" value="1"/>
</dbReference>
<reference evidence="5 6" key="1">
    <citation type="submission" date="2023-09" db="EMBL/GenBank/DDBJ databases">
        <title>Nesidiocoris tenuis whole genome shotgun sequence.</title>
        <authorList>
            <person name="Shibata T."/>
            <person name="Shimoda M."/>
            <person name="Kobayashi T."/>
            <person name="Uehara T."/>
        </authorList>
    </citation>
    <scope>NUCLEOTIDE SEQUENCE [LARGE SCALE GENOMIC DNA]</scope>
    <source>
        <strain evidence="5 6">Japan</strain>
    </source>
</reference>
<keyword evidence="6" id="KW-1185">Reference proteome</keyword>
<comment type="subcellular location">
    <subcellularLocation>
        <location evidence="1">Nucleus</location>
    </subcellularLocation>
</comment>
<dbReference type="InterPro" id="IPR026060">
    <property type="entry name" value="AMY1"/>
</dbReference>
<comment type="similarity">
    <text evidence="2">Belongs to the AMY1 family.</text>
</comment>
<gene>
    <name evidence="5" type="ORF">NTJ_05859</name>
</gene>
<keyword evidence="3" id="KW-0539">Nucleus</keyword>
<dbReference type="PANTHER" id="PTHR13168">
    <property type="entry name" value="ASSOCIATE OF C-MYC AMY-1"/>
    <property type="match status" value="1"/>
</dbReference>
<dbReference type="PRINTS" id="PR02028">
    <property type="entry name" value="CMYCBINDINGP"/>
</dbReference>
<protein>
    <recommendedName>
        <fullName evidence="7">c-Myc-binding protein</fullName>
    </recommendedName>
</protein>
<dbReference type="PANTHER" id="PTHR13168:SF0">
    <property type="entry name" value="C-MYC-BINDING PROTEIN"/>
    <property type="match status" value="1"/>
</dbReference>
<evidence type="ECO:0008006" key="7">
    <source>
        <dbReference type="Google" id="ProtNLM"/>
    </source>
</evidence>
<evidence type="ECO:0000256" key="4">
    <source>
        <dbReference type="SAM" id="MobiDB-lite"/>
    </source>
</evidence>
<feature type="region of interest" description="Disordered" evidence="4">
    <location>
        <begin position="84"/>
        <end position="113"/>
    </location>
</feature>
<evidence type="ECO:0000256" key="3">
    <source>
        <dbReference type="ARBA" id="ARBA00023242"/>
    </source>
</evidence>
<dbReference type="Proteomes" id="UP001307889">
    <property type="component" value="Chromosome 4"/>
</dbReference>
<sequence>MTAYRPIDSKREEFRKYLEQTGIMDSLTKALVQLYEEPDKPEDALEYLRNNLGEKLPTRKEFEQMKADLEKATEELKELRLEIRTLKGEPPLPEDGAREEADTTTTVQNEQIA</sequence>
<organism evidence="5 6">
    <name type="scientific">Nesidiocoris tenuis</name>
    <dbReference type="NCBI Taxonomy" id="355587"/>
    <lineage>
        <taxon>Eukaryota</taxon>
        <taxon>Metazoa</taxon>
        <taxon>Ecdysozoa</taxon>
        <taxon>Arthropoda</taxon>
        <taxon>Hexapoda</taxon>
        <taxon>Insecta</taxon>
        <taxon>Pterygota</taxon>
        <taxon>Neoptera</taxon>
        <taxon>Paraneoptera</taxon>
        <taxon>Hemiptera</taxon>
        <taxon>Heteroptera</taxon>
        <taxon>Panheteroptera</taxon>
        <taxon>Cimicomorpha</taxon>
        <taxon>Miridae</taxon>
        <taxon>Dicyphina</taxon>
        <taxon>Nesidiocoris</taxon>
    </lineage>
</organism>
<proteinExistence type="inferred from homology"/>
<dbReference type="EMBL" id="AP028912">
    <property type="protein sequence ID" value="BES93050.1"/>
    <property type="molecule type" value="Genomic_DNA"/>
</dbReference>
<feature type="compositionally biased region" description="Polar residues" evidence="4">
    <location>
        <begin position="103"/>
        <end position="113"/>
    </location>
</feature>
<evidence type="ECO:0000313" key="5">
    <source>
        <dbReference type="EMBL" id="BES93050.1"/>
    </source>
</evidence>
<accession>A0ABN7ALF2</accession>
<evidence type="ECO:0000256" key="1">
    <source>
        <dbReference type="ARBA" id="ARBA00004123"/>
    </source>
</evidence>
<evidence type="ECO:0000256" key="2">
    <source>
        <dbReference type="ARBA" id="ARBA00009389"/>
    </source>
</evidence>
<name>A0ABN7ALF2_9HEMI</name>